<evidence type="ECO:0000256" key="1">
    <source>
        <dbReference type="SAM" id="MobiDB-lite"/>
    </source>
</evidence>
<feature type="compositionally biased region" description="Polar residues" evidence="1">
    <location>
        <begin position="33"/>
        <end position="42"/>
    </location>
</feature>
<feature type="region of interest" description="Disordered" evidence="1">
    <location>
        <begin position="13"/>
        <end position="47"/>
    </location>
</feature>
<comment type="caution">
    <text evidence="2">The sequence shown here is derived from an EMBL/GenBank/DDBJ whole genome shotgun (WGS) entry which is preliminary data.</text>
</comment>
<organism evidence="2 3">
    <name type="scientific">Rhipicephalus microplus</name>
    <name type="common">Cattle tick</name>
    <name type="synonym">Boophilus microplus</name>
    <dbReference type="NCBI Taxonomy" id="6941"/>
    <lineage>
        <taxon>Eukaryota</taxon>
        <taxon>Metazoa</taxon>
        <taxon>Ecdysozoa</taxon>
        <taxon>Arthropoda</taxon>
        <taxon>Chelicerata</taxon>
        <taxon>Arachnida</taxon>
        <taxon>Acari</taxon>
        <taxon>Parasitiformes</taxon>
        <taxon>Ixodida</taxon>
        <taxon>Ixodoidea</taxon>
        <taxon>Ixodidae</taxon>
        <taxon>Rhipicephalinae</taxon>
        <taxon>Rhipicephalus</taxon>
        <taxon>Boophilus</taxon>
    </lineage>
</organism>
<protein>
    <submittedName>
        <fullName evidence="2">Uncharacterized protein</fullName>
    </submittedName>
</protein>
<reference evidence="2" key="1">
    <citation type="journal article" date="2020" name="Cell">
        <title>Large-Scale Comparative Analyses of Tick Genomes Elucidate Their Genetic Diversity and Vector Capacities.</title>
        <authorList>
            <consortium name="Tick Genome and Microbiome Consortium (TIGMIC)"/>
            <person name="Jia N."/>
            <person name="Wang J."/>
            <person name="Shi W."/>
            <person name="Du L."/>
            <person name="Sun Y."/>
            <person name="Zhan W."/>
            <person name="Jiang J.F."/>
            <person name="Wang Q."/>
            <person name="Zhang B."/>
            <person name="Ji P."/>
            <person name="Bell-Sakyi L."/>
            <person name="Cui X.M."/>
            <person name="Yuan T.T."/>
            <person name="Jiang B.G."/>
            <person name="Yang W.F."/>
            <person name="Lam T.T."/>
            <person name="Chang Q.C."/>
            <person name="Ding S.J."/>
            <person name="Wang X.J."/>
            <person name="Zhu J.G."/>
            <person name="Ruan X.D."/>
            <person name="Zhao L."/>
            <person name="Wei J.T."/>
            <person name="Ye R.Z."/>
            <person name="Que T.C."/>
            <person name="Du C.H."/>
            <person name="Zhou Y.H."/>
            <person name="Cheng J.X."/>
            <person name="Dai P.F."/>
            <person name="Guo W.B."/>
            <person name="Han X.H."/>
            <person name="Huang E.J."/>
            <person name="Li L.F."/>
            <person name="Wei W."/>
            <person name="Gao Y.C."/>
            <person name="Liu J.Z."/>
            <person name="Shao H.Z."/>
            <person name="Wang X."/>
            <person name="Wang C.C."/>
            <person name="Yang T.C."/>
            <person name="Huo Q.B."/>
            <person name="Li W."/>
            <person name="Chen H.Y."/>
            <person name="Chen S.E."/>
            <person name="Zhou L.G."/>
            <person name="Ni X.B."/>
            <person name="Tian J.H."/>
            <person name="Sheng Y."/>
            <person name="Liu T."/>
            <person name="Pan Y.S."/>
            <person name="Xia L.Y."/>
            <person name="Li J."/>
            <person name="Zhao F."/>
            <person name="Cao W.C."/>
        </authorList>
    </citation>
    <scope>NUCLEOTIDE SEQUENCE</scope>
    <source>
        <strain evidence="2">Rmic-2018</strain>
    </source>
</reference>
<feature type="compositionally biased region" description="Basic and acidic residues" evidence="1">
    <location>
        <begin position="13"/>
        <end position="22"/>
    </location>
</feature>
<accession>A0A9J6EYV0</accession>
<name>A0A9J6EYV0_RHIMP</name>
<sequence>MRSYDWMERVLFEDKGNEDTPRSRPSVAESDATLDSQSTDAVNNAEEMLRQCVSSSEDDDVDATVYRREAAHSPNEDRVVQRDGDVIDALADAGNPRGDAAIVTSKRRTIQGHIQPSFVSAEFAEAQSASVLESLGAMSATERKFALTSAAGKLNYTDATGRRRRIRDNADGRPKRDYWEYPLPCVS</sequence>
<gene>
    <name evidence="2" type="ORF">HPB51_007555</name>
</gene>
<dbReference type="Proteomes" id="UP000821866">
    <property type="component" value="Chromosome 1"/>
</dbReference>
<keyword evidence="3" id="KW-1185">Reference proteome</keyword>
<reference evidence="2" key="2">
    <citation type="submission" date="2021-09" db="EMBL/GenBank/DDBJ databases">
        <authorList>
            <person name="Jia N."/>
            <person name="Wang J."/>
            <person name="Shi W."/>
            <person name="Du L."/>
            <person name="Sun Y."/>
            <person name="Zhan W."/>
            <person name="Jiang J."/>
            <person name="Wang Q."/>
            <person name="Zhang B."/>
            <person name="Ji P."/>
            <person name="Sakyi L.B."/>
            <person name="Cui X."/>
            <person name="Yuan T."/>
            <person name="Jiang B."/>
            <person name="Yang W."/>
            <person name="Lam T.T.-Y."/>
            <person name="Chang Q."/>
            <person name="Ding S."/>
            <person name="Wang X."/>
            <person name="Zhu J."/>
            <person name="Ruan X."/>
            <person name="Zhao L."/>
            <person name="Wei J."/>
            <person name="Que T."/>
            <person name="Du C."/>
            <person name="Cheng J."/>
            <person name="Dai P."/>
            <person name="Han X."/>
            <person name="Huang E."/>
            <person name="Gao Y."/>
            <person name="Liu J."/>
            <person name="Shao H."/>
            <person name="Ye R."/>
            <person name="Li L."/>
            <person name="Wei W."/>
            <person name="Wang X."/>
            <person name="Wang C."/>
            <person name="Huo Q."/>
            <person name="Li W."/>
            <person name="Guo W."/>
            <person name="Chen H."/>
            <person name="Chen S."/>
            <person name="Zhou L."/>
            <person name="Zhou L."/>
            <person name="Ni X."/>
            <person name="Tian J."/>
            <person name="Zhou Y."/>
            <person name="Sheng Y."/>
            <person name="Liu T."/>
            <person name="Pan Y."/>
            <person name="Xia L."/>
            <person name="Li J."/>
            <person name="Zhao F."/>
            <person name="Cao W."/>
        </authorList>
    </citation>
    <scope>NUCLEOTIDE SEQUENCE</scope>
    <source>
        <strain evidence="2">Rmic-2018</strain>
        <tissue evidence="2">Larvae</tissue>
    </source>
</reference>
<evidence type="ECO:0000313" key="3">
    <source>
        <dbReference type="Proteomes" id="UP000821866"/>
    </source>
</evidence>
<evidence type="ECO:0000313" key="2">
    <source>
        <dbReference type="EMBL" id="KAH8039571.1"/>
    </source>
</evidence>
<dbReference type="EMBL" id="JABSTU010000001">
    <property type="protein sequence ID" value="KAH8039571.1"/>
    <property type="molecule type" value="Genomic_DNA"/>
</dbReference>
<dbReference type="AlphaFoldDB" id="A0A9J6EYV0"/>
<proteinExistence type="predicted"/>